<protein>
    <submittedName>
        <fullName evidence="2">GNAT family N-acetyltransferase</fullName>
        <ecNumber evidence="2">2.3.-.-</ecNumber>
    </submittedName>
</protein>
<reference evidence="3" key="1">
    <citation type="journal article" date="2019" name="Int. J. Syst. Evol. Microbiol.">
        <title>The Global Catalogue of Microorganisms (GCM) 10K type strain sequencing project: providing services to taxonomists for standard genome sequencing and annotation.</title>
        <authorList>
            <consortium name="The Broad Institute Genomics Platform"/>
            <consortium name="The Broad Institute Genome Sequencing Center for Infectious Disease"/>
            <person name="Wu L."/>
            <person name="Ma J."/>
        </authorList>
    </citation>
    <scope>NUCLEOTIDE SEQUENCE [LARGE SCALE GENOMIC DNA]</scope>
    <source>
        <strain evidence="3">CCTCC AB 2017081</strain>
    </source>
</reference>
<sequence>MTDAVTLTDMHVKLREARPEDFDIIRDLLTRCGLTTGSVTSEGCTYWIADLDGVPGGCIGLEHGPGVSLIRSTAVVPEARNQGLGRALVTSALTQASLLGNRAVYLFSEEAGNYWRRFDFVPSTPDEIIAAMPAAPQVVSGLTKGWIHAEQAWKRTLVGDGAA</sequence>
<keyword evidence="2" id="KW-0012">Acyltransferase</keyword>
<dbReference type="PROSITE" id="PS51186">
    <property type="entry name" value="GNAT"/>
    <property type="match status" value="1"/>
</dbReference>
<gene>
    <name evidence="2" type="ORF">ACFOSB_13230</name>
</gene>
<evidence type="ECO:0000313" key="2">
    <source>
        <dbReference type="EMBL" id="MFC3833824.1"/>
    </source>
</evidence>
<proteinExistence type="predicted"/>
<comment type="caution">
    <text evidence="2">The sequence shown here is derived from an EMBL/GenBank/DDBJ whole genome shotgun (WGS) entry which is preliminary data.</text>
</comment>
<keyword evidence="3" id="KW-1185">Reference proteome</keyword>
<dbReference type="SUPFAM" id="SSF55729">
    <property type="entry name" value="Acyl-CoA N-acyltransferases (Nat)"/>
    <property type="match status" value="1"/>
</dbReference>
<dbReference type="InterPro" id="IPR000182">
    <property type="entry name" value="GNAT_dom"/>
</dbReference>
<organism evidence="2 3">
    <name type="scientific">Deinococcus rufus</name>
    <dbReference type="NCBI Taxonomy" id="2136097"/>
    <lineage>
        <taxon>Bacteria</taxon>
        <taxon>Thermotogati</taxon>
        <taxon>Deinococcota</taxon>
        <taxon>Deinococci</taxon>
        <taxon>Deinococcales</taxon>
        <taxon>Deinococcaceae</taxon>
        <taxon>Deinococcus</taxon>
    </lineage>
</organism>
<keyword evidence="2" id="KW-0808">Transferase</keyword>
<accession>A0ABV7Z9Y5</accession>
<evidence type="ECO:0000313" key="3">
    <source>
        <dbReference type="Proteomes" id="UP001595803"/>
    </source>
</evidence>
<dbReference type="RefSeq" id="WP_322473496.1">
    <property type="nucleotide sequence ID" value="NZ_JBHRZG010000014.1"/>
</dbReference>
<dbReference type="Pfam" id="PF00583">
    <property type="entry name" value="Acetyltransf_1"/>
    <property type="match status" value="1"/>
</dbReference>
<dbReference type="EMBL" id="JBHRZG010000014">
    <property type="protein sequence ID" value="MFC3833824.1"/>
    <property type="molecule type" value="Genomic_DNA"/>
</dbReference>
<dbReference type="Gene3D" id="3.40.630.30">
    <property type="match status" value="1"/>
</dbReference>
<dbReference type="CDD" id="cd04301">
    <property type="entry name" value="NAT_SF"/>
    <property type="match status" value="1"/>
</dbReference>
<dbReference type="EC" id="2.3.-.-" evidence="2"/>
<evidence type="ECO:0000259" key="1">
    <source>
        <dbReference type="PROSITE" id="PS51186"/>
    </source>
</evidence>
<name>A0ABV7Z9Y5_9DEIO</name>
<dbReference type="Proteomes" id="UP001595803">
    <property type="component" value="Unassembled WGS sequence"/>
</dbReference>
<dbReference type="GO" id="GO:0016746">
    <property type="term" value="F:acyltransferase activity"/>
    <property type="evidence" value="ECO:0007669"/>
    <property type="project" value="UniProtKB-KW"/>
</dbReference>
<feature type="domain" description="N-acetyltransferase" evidence="1">
    <location>
        <begin position="12"/>
        <end position="135"/>
    </location>
</feature>
<dbReference type="InterPro" id="IPR016181">
    <property type="entry name" value="Acyl_CoA_acyltransferase"/>
</dbReference>